<gene>
    <name evidence="2" type="ORF">JN00_0039</name>
</gene>
<keyword evidence="1" id="KW-0812">Transmembrane</keyword>
<reference evidence="2 3" key="1">
    <citation type="submission" date="2018-10" db="EMBL/GenBank/DDBJ databases">
        <title>Genomic Encyclopedia of Archaeal and Bacterial Type Strains, Phase II (KMG-II): from individual species to whole genera.</title>
        <authorList>
            <person name="Goeker M."/>
        </authorList>
    </citation>
    <scope>NUCLEOTIDE SEQUENCE [LARGE SCALE GENOMIC DNA]</scope>
    <source>
        <strain evidence="2 3">ATCC 29870</strain>
    </source>
</reference>
<dbReference type="Proteomes" id="UP000267246">
    <property type="component" value="Unassembled WGS sequence"/>
</dbReference>
<protein>
    <submittedName>
        <fullName evidence="2">Uncharacterized protein</fullName>
    </submittedName>
</protein>
<keyword evidence="3" id="KW-1185">Reference proteome</keyword>
<keyword evidence="1" id="KW-0472">Membrane</keyword>
<feature type="transmembrane region" description="Helical" evidence="1">
    <location>
        <begin position="82"/>
        <end position="103"/>
    </location>
</feature>
<keyword evidence="1" id="KW-1133">Transmembrane helix</keyword>
<feature type="transmembrane region" description="Helical" evidence="1">
    <location>
        <begin position="12"/>
        <end position="37"/>
    </location>
</feature>
<evidence type="ECO:0000256" key="1">
    <source>
        <dbReference type="SAM" id="Phobius"/>
    </source>
</evidence>
<sequence>MQNEDKSFKTKALIFGLIQIILTIVLDIFVAVIAAYYVKTGASEGHFLWIPTAVVIIALIVITSITQKMLKNVQVAGWLKKLANFQILGIFFVPIITGIYLIIKSRVSKETSQGLKDYEDIPSDIIDAITDKKSPWEKF</sequence>
<name>A0A3M0A9A8_9BACT</name>
<dbReference type="RefSeq" id="WP_121940540.1">
    <property type="nucleotide sequence ID" value="NZ_CP137846.1"/>
</dbReference>
<evidence type="ECO:0000313" key="3">
    <source>
        <dbReference type="Proteomes" id="UP000267246"/>
    </source>
</evidence>
<comment type="caution">
    <text evidence="2">The sequence shown here is derived from an EMBL/GenBank/DDBJ whole genome shotgun (WGS) entry which is preliminary data.</text>
</comment>
<dbReference type="EMBL" id="REFI01000005">
    <property type="protein sequence ID" value="RMA78995.1"/>
    <property type="molecule type" value="Genomic_DNA"/>
</dbReference>
<proteinExistence type="predicted"/>
<feature type="transmembrane region" description="Helical" evidence="1">
    <location>
        <begin position="49"/>
        <end position="70"/>
    </location>
</feature>
<accession>A0A3M0A9A8</accession>
<organism evidence="2 3">
    <name type="scientific">Metamycoplasma subdolum</name>
    <dbReference type="NCBI Taxonomy" id="92407"/>
    <lineage>
        <taxon>Bacteria</taxon>
        <taxon>Bacillati</taxon>
        <taxon>Mycoplasmatota</taxon>
        <taxon>Mycoplasmoidales</taxon>
        <taxon>Metamycoplasmataceae</taxon>
        <taxon>Metamycoplasma</taxon>
    </lineage>
</organism>
<dbReference type="AlphaFoldDB" id="A0A3M0A9A8"/>
<evidence type="ECO:0000313" key="2">
    <source>
        <dbReference type="EMBL" id="RMA78995.1"/>
    </source>
</evidence>